<accession>A0A1L9NM31</accession>
<proteinExistence type="predicted"/>
<gene>
    <name evidence="2" type="ORF">ASPTUDRAFT_52221</name>
</gene>
<dbReference type="VEuPathDB" id="FungiDB:ASPTUDRAFT_52221"/>
<organism evidence="2 3">
    <name type="scientific">Aspergillus tubingensis (strain CBS 134.48)</name>
    <dbReference type="NCBI Taxonomy" id="767770"/>
    <lineage>
        <taxon>Eukaryota</taxon>
        <taxon>Fungi</taxon>
        <taxon>Dikarya</taxon>
        <taxon>Ascomycota</taxon>
        <taxon>Pezizomycotina</taxon>
        <taxon>Eurotiomycetes</taxon>
        <taxon>Eurotiomycetidae</taxon>
        <taxon>Eurotiales</taxon>
        <taxon>Aspergillaceae</taxon>
        <taxon>Aspergillus</taxon>
        <taxon>Aspergillus subgen. Circumdati</taxon>
    </lineage>
</organism>
<keyword evidence="3" id="KW-1185">Reference proteome</keyword>
<reference evidence="3" key="1">
    <citation type="journal article" date="2017" name="Genome Biol.">
        <title>Comparative genomics reveals high biological diversity and specific adaptations in the industrially and medically important fungal genus Aspergillus.</title>
        <authorList>
            <person name="de Vries R.P."/>
            <person name="Riley R."/>
            <person name="Wiebenga A."/>
            <person name="Aguilar-Osorio G."/>
            <person name="Amillis S."/>
            <person name="Uchima C.A."/>
            <person name="Anderluh G."/>
            <person name="Asadollahi M."/>
            <person name="Askin M."/>
            <person name="Barry K."/>
            <person name="Battaglia E."/>
            <person name="Bayram O."/>
            <person name="Benocci T."/>
            <person name="Braus-Stromeyer S.A."/>
            <person name="Caldana C."/>
            <person name="Canovas D."/>
            <person name="Cerqueira G.C."/>
            <person name="Chen F."/>
            <person name="Chen W."/>
            <person name="Choi C."/>
            <person name="Clum A."/>
            <person name="Dos Santos R.A."/>
            <person name="Damasio A.R."/>
            <person name="Diallinas G."/>
            <person name="Emri T."/>
            <person name="Fekete E."/>
            <person name="Flipphi M."/>
            <person name="Freyberg S."/>
            <person name="Gallo A."/>
            <person name="Gournas C."/>
            <person name="Habgood R."/>
            <person name="Hainaut M."/>
            <person name="Harispe M.L."/>
            <person name="Henrissat B."/>
            <person name="Hilden K.S."/>
            <person name="Hope R."/>
            <person name="Hossain A."/>
            <person name="Karabika E."/>
            <person name="Karaffa L."/>
            <person name="Karanyi Z."/>
            <person name="Krasevec N."/>
            <person name="Kuo A."/>
            <person name="Kusch H."/>
            <person name="LaButti K."/>
            <person name="Lagendijk E.L."/>
            <person name="Lapidus A."/>
            <person name="Levasseur A."/>
            <person name="Lindquist E."/>
            <person name="Lipzen A."/>
            <person name="Logrieco A.F."/>
            <person name="MacCabe A."/>
            <person name="Maekelae M.R."/>
            <person name="Malavazi I."/>
            <person name="Melin P."/>
            <person name="Meyer V."/>
            <person name="Mielnichuk N."/>
            <person name="Miskei M."/>
            <person name="Molnar A.P."/>
            <person name="Mule G."/>
            <person name="Ngan C.Y."/>
            <person name="Orejas M."/>
            <person name="Orosz E."/>
            <person name="Ouedraogo J.P."/>
            <person name="Overkamp K.M."/>
            <person name="Park H.-S."/>
            <person name="Perrone G."/>
            <person name="Piumi F."/>
            <person name="Punt P.J."/>
            <person name="Ram A.F."/>
            <person name="Ramon A."/>
            <person name="Rauscher S."/>
            <person name="Record E."/>
            <person name="Riano-Pachon D.M."/>
            <person name="Robert V."/>
            <person name="Roehrig J."/>
            <person name="Ruller R."/>
            <person name="Salamov A."/>
            <person name="Salih N.S."/>
            <person name="Samson R.A."/>
            <person name="Sandor E."/>
            <person name="Sanguinetti M."/>
            <person name="Schuetze T."/>
            <person name="Sepcic K."/>
            <person name="Shelest E."/>
            <person name="Sherlock G."/>
            <person name="Sophianopoulou V."/>
            <person name="Squina F.M."/>
            <person name="Sun H."/>
            <person name="Susca A."/>
            <person name="Todd R.B."/>
            <person name="Tsang A."/>
            <person name="Unkles S.E."/>
            <person name="van de Wiele N."/>
            <person name="van Rossen-Uffink D."/>
            <person name="Oliveira J.V."/>
            <person name="Vesth T.C."/>
            <person name="Visser J."/>
            <person name="Yu J.-H."/>
            <person name="Zhou M."/>
            <person name="Andersen M.R."/>
            <person name="Archer D.B."/>
            <person name="Baker S.E."/>
            <person name="Benoit I."/>
            <person name="Brakhage A.A."/>
            <person name="Braus G.H."/>
            <person name="Fischer R."/>
            <person name="Frisvad J.C."/>
            <person name="Goldman G.H."/>
            <person name="Houbraken J."/>
            <person name="Oakley B."/>
            <person name="Pocsi I."/>
            <person name="Scazzocchio C."/>
            <person name="Seiboth B."/>
            <person name="vanKuyk P.A."/>
            <person name="Wortman J."/>
            <person name="Dyer P.S."/>
            <person name="Grigoriev I.V."/>
        </authorList>
    </citation>
    <scope>NUCLEOTIDE SEQUENCE [LARGE SCALE GENOMIC DNA]</scope>
    <source>
        <strain evidence="3">CBS 134.48</strain>
    </source>
</reference>
<evidence type="ECO:0000256" key="1">
    <source>
        <dbReference type="SAM" id="MobiDB-lite"/>
    </source>
</evidence>
<feature type="region of interest" description="Disordered" evidence="1">
    <location>
        <begin position="22"/>
        <end position="41"/>
    </location>
</feature>
<evidence type="ECO:0000313" key="2">
    <source>
        <dbReference type="EMBL" id="OJI90348.1"/>
    </source>
</evidence>
<sequence>MRLNSAIHGPANIGEVCRIHVNNPPQWGSRSSPRKPSVGVSIRRRQCQALHYAIDEIVSQSRRALFQQTKENGKTMQMSLVAG</sequence>
<dbReference type="EMBL" id="KV878176">
    <property type="protein sequence ID" value="OJI90348.1"/>
    <property type="molecule type" value="Genomic_DNA"/>
</dbReference>
<dbReference type="Proteomes" id="UP000184304">
    <property type="component" value="Unassembled WGS sequence"/>
</dbReference>
<evidence type="ECO:0000313" key="3">
    <source>
        <dbReference type="Proteomes" id="UP000184304"/>
    </source>
</evidence>
<protein>
    <submittedName>
        <fullName evidence="2">Uncharacterized protein</fullName>
    </submittedName>
</protein>
<dbReference type="AlphaFoldDB" id="A0A1L9NM31"/>
<name>A0A1L9NM31_ASPTC</name>